<evidence type="ECO:0000313" key="1">
    <source>
        <dbReference type="EMBL" id="CAK6984973.1"/>
    </source>
</evidence>
<feature type="non-terminal residue" evidence="1">
    <location>
        <position position="77"/>
    </location>
</feature>
<comment type="caution">
    <text evidence="1">The sequence shown here is derived from an EMBL/GenBank/DDBJ whole genome shotgun (WGS) entry which is preliminary data.</text>
</comment>
<proteinExistence type="predicted"/>
<dbReference type="Proteomes" id="UP001314229">
    <property type="component" value="Unassembled WGS sequence"/>
</dbReference>
<dbReference type="AlphaFoldDB" id="A0AAV1QN45"/>
<reference evidence="1 2" key="1">
    <citation type="submission" date="2024-01" db="EMBL/GenBank/DDBJ databases">
        <authorList>
            <person name="Alioto T."/>
            <person name="Alioto T."/>
            <person name="Gomez Garrido J."/>
        </authorList>
    </citation>
    <scope>NUCLEOTIDE SEQUENCE [LARGE SCALE GENOMIC DNA]</scope>
</reference>
<accession>A0AAV1QN45</accession>
<sequence>MKKTGKGKKQDKCPEQDDFDDLLTDTCEANASVASSPAPTTTIEDILIAINTLGSRVDMRFTELNGVIADFKAALTE</sequence>
<organism evidence="1 2">
    <name type="scientific">Scomber scombrus</name>
    <name type="common">Atlantic mackerel</name>
    <name type="synonym">Scomber vernalis</name>
    <dbReference type="NCBI Taxonomy" id="13677"/>
    <lineage>
        <taxon>Eukaryota</taxon>
        <taxon>Metazoa</taxon>
        <taxon>Chordata</taxon>
        <taxon>Craniata</taxon>
        <taxon>Vertebrata</taxon>
        <taxon>Euteleostomi</taxon>
        <taxon>Actinopterygii</taxon>
        <taxon>Neopterygii</taxon>
        <taxon>Teleostei</taxon>
        <taxon>Neoteleostei</taxon>
        <taxon>Acanthomorphata</taxon>
        <taxon>Pelagiaria</taxon>
        <taxon>Scombriformes</taxon>
        <taxon>Scombridae</taxon>
        <taxon>Scomber</taxon>
    </lineage>
</organism>
<protein>
    <submittedName>
        <fullName evidence="1">Uncharacterized protein</fullName>
    </submittedName>
</protein>
<dbReference type="EMBL" id="CAWUFR010002970">
    <property type="protein sequence ID" value="CAK6984973.1"/>
    <property type="molecule type" value="Genomic_DNA"/>
</dbReference>
<evidence type="ECO:0000313" key="2">
    <source>
        <dbReference type="Proteomes" id="UP001314229"/>
    </source>
</evidence>
<keyword evidence="2" id="KW-1185">Reference proteome</keyword>
<name>A0AAV1QN45_SCOSC</name>
<gene>
    <name evidence="1" type="ORF">FSCOSCO3_A033774</name>
</gene>